<evidence type="ECO:0000313" key="1">
    <source>
        <dbReference type="EMBL" id="KAJ6849856.1"/>
    </source>
</evidence>
<sequence>MARECLSRCQIVSPVILRPEPPGRQAGKWTKLASATAAKPKPSASAFRIPVAPRILRSSVDINLETDGGRLEDNRRLRRSPQMDILFRWPISIHDKSILVDDTDKFLR</sequence>
<dbReference type="Proteomes" id="UP001140949">
    <property type="component" value="Unassembled WGS sequence"/>
</dbReference>
<comment type="caution">
    <text evidence="1">The sequence shown here is derived from an EMBL/GenBank/DDBJ whole genome shotgun (WGS) entry which is preliminary data.</text>
</comment>
<evidence type="ECO:0000313" key="2">
    <source>
        <dbReference type="Proteomes" id="UP001140949"/>
    </source>
</evidence>
<gene>
    <name evidence="1" type="ORF">M6B38_267190</name>
</gene>
<dbReference type="EMBL" id="JANAVB010003399">
    <property type="protein sequence ID" value="KAJ6849856.1"/>
    <property type="molecule type" value="Genomic_DNA"/>
</dbReference>
<reference evidence="1" key="2">
    <citation type="submission" date="2023-04" db="EMBL/GenBank/DDBJ databases">
        <authorList>
            <person name="Bruccoleri R.E."/>
            <person name="Oakeley E.J."/>
            <person name="Faust A.-M."/>
            <person name="Dessus-Babus S."/>
            <person name="Altorfer M."/>
            <person name="Burckhardt D."/>
            <person name="Oertli M."/>
            <person name="Naumann U."/>
            <person name="Petersen F."/>
            <person name="Wong J."/>
        </authorList>
    </citation>
    <scope>NUCLEOTIDE SEQUENCE</scope>
    <source>
        <strain evidence="1">GSM-AAB239-AS_SAM_17_03QT</strain>
        <tissue evidence="1">Leaf</tissue>
    </source>
</reference>
<keyword evidence="2" id="KW-1185">Reference proteome</keyword>
<accession>A0AAX6I9A7</accession>
<name>A0AAX6I9A7_IRIPA</name>
<proteinExistence type="predicted"/>
<reference evidence="1" key="1">
    <citation type="journal article" date="2023" name="GigaByte">
        <title>Genome assembly of the bearded iris, Iris pallida Lam.</title>
        <authorList>
            <person name="Bruccoleri R.E."/>
            <person name="Oakeley E.J."/>
            <person name="Faust A.M.E."/>
            <person name="Altorfer M."/>
            <person name="Dessus-Babus S."/>
            <person name="Burckhardt D."/>
            <person name="Oertli M."/>
            <person name="Naumann U."/>
            <person name="Petersen F."/>
            <person name="Wong J."/>
        </authorList>
    </citation>
    <scope>NUCLEOTIDE SEQUENCE</scope>
    <source>
        <strain evidence="1">GSM-AAB239-AS_SAM_17_03QT</strain>
    </source>
</reference>
<dbReference type="AlphaFoldDB" id="A0AAX6I9A7"/>
<organism evidence="1 2">
    <name type="scientific">Iris pallida</name>
    <name type="common">Sweet iris</name>
    <dbReference type="NCBI Taxonomy" id="29817"/>
    <lineage>
        <taxon>Eukaryota</taxon>
        <taxon>Viridiplantae</taxon>
        <taxon>Streptophyta</taxon>
        <taxon>Embryophyta</taxon>
        <taxon>Tracheophyta</taxon>
        <taxon>Spermatophyta</taxon>
        <taxon>Magnoliopsida</taxon>
        <taxon>Liliopsida</taxon>
        <taxon>Asparagales</taxon>
        <taxon>Iridaceae</taxon>
        <taxon>Iridoideae</taxon>
        <taxon>Irideae</taxon>
        <taxon>Iris</taxon>
    </lineage>
</organism>
<protein>
    <submittedName>
        <fullName evidence="1">Uncharacterized protein</fullName>
    </submittedName>
</protein>